<dbReference type="EMBL" id="LOHS01000123">
    <property type="protein sequence ID" value="OAH10718.1"/>
    <property type="molecule type" value="Genomic_DNA"/>
</dbReference>
<accession>A0A177HKJ2</accession>
<sequence length="111" mass="12126">MADDTAYYADNAGRNLARKFELQAYDLRAFLKSFENETGEEAITDGFGVLTESEEVTTAYLEFSAEALRAMTLVHRHLDDIADALKQVNANTEVGDQEVAALFGKSADGGK</sequence>
<proteinExistence type="predicted"/>
<name>A0A177HKJ2_9ACTN</name>
<keyword evidence="2" id="KW-1185">Reference proteome</keyword>
<protein>
    <submittedName>
        <fullName evidence="1">Uncharacterized protein</fullName>
    </submittedName>
</protein>
<evidence type="ECO:0000313" key="1">
    <source>
        <dbReference type="EMBL" id="OAH10718.1"/>
    </source>
</evidence>
<comment type="caution">
    <text evidence="1">The sequence shown here is derived from an EMBL/GenBank/DDBJ whole genome shotgun (WGS) entry which is preliminary data.</text>
</comment>
<dbReference type="STRING" id="1716141.STSP_59570"/>
<dbReference type="AlphaFoldDB" id="A0A177HKJ2"/>
<gene>
    <name evidence="1" type="ORF">STSP_59570</name>
</gene>
<dbReference type="RefSeq" id="WP_232789837.1">
    <property type="nucleotide sequence ID" value="NZ_LOHS01000123.1"/>
</dbReference>
<organism evidence="1 2">
    <name type="scientific">Streptomyces jeddahensis</name>
    <dbReference type="NCBI Taxonomy" id="1716141"/>
    <lineage>
        <taxon>Bacteria</taxon>
        <taxon>Bacillati</taxon>
        <taxon>Actinomycetota</taxon>
        <taxon>Actinomycetes</taxon>
        <taxon>Kitasatosporales</taxon>
        <taxon>Streptomycetaceae</taxon>
        <taxon>Streptomyces</taxon>
    </lineage>
</organism>
<reference evidence="1 2" key="1">
    <citation type="submission" date="2015-12" db="EMBL/GenBank/DDBJ databases">
        <title>Genome sequence of Streptomyces sp. G25.</title>
        <authorList>
            <person name="Poehlein A."/>
            <person name="Roettig A."/>
            <person name="Hiessl S."/>
            <person name="Hauschild P."/>
            <person name="Schauer J."/>
            <person name="Madkour M.H."/>
            <person name="Al-Ansari A.M."/>
            <person name="Almakishah N.H."/>
            <person name="Steinbuechel A."/>
            <person name="Daniel R."/>
        </authorList>
    </citation>
    <scope>NUCLEOTIDE SEQUENCE [LARGE SCALE GENOMIC DNA]</scope>
    <source>
        <strain evidence="2">G25(2015)</strain>
    </source>
</reference>
<dbReference type="Proteomes" id="UP000077381">
    <property type="component" value="Unassembled WGS sequence"/>
</dbReference>
<dbReference type="PATRIC" id="fig|1716141.3.peg.6265"/>
<evidence type="ECO:0000313" key="2">
    <source>
        <dbReference type="Proteomes" id="UP000077381"/>
    </source>
</evidence>